<dbReference type="PANTHER" id="PTHR39335:SF1">
    <property type="entry name" value="BLL4220 PROTEIN"/>
    <property type="match status" value="1"/>
</dbReference>
<gene>
    <name evidence="1" type="ORF">ACFSJD_05265</name>
</gene>
<evidence type="ECO:0008006" key="3">
    <source>
        <dbReference type="Google" id="ProtNLM"/>
    </source>
</evidence>
<name>A0ABW4ESH7_9PSEU</name>
<evidence type="ECO:0000313" key="1">
    <source>
        <dbReference type="EMBL" id="MFD1516884.1"/>
    </source>
</evidence>
<reference evidence="2" key="1">
    <citation type="journal article" date="2019" name="Int. J. Syst. Evol. Microbiol.">
        <title>The Global Catalogue of Microorganisms (GCM) 10K type strain sequencing project: providing services to taxonomists for standard genome sequencing and annotation.</title>
        <authorList>
            <consortium name="The Broad Institute Genomics Platform"/>
            <consortium name="The Broad Institute Genome Sequencing Center for Infectious Disease"/>
            <person name="Wu L."/>
            <person name="Ma J."/>
        </authorList>
    </citation>
    <scope>NUCLEOTIDE SEQUENCE [LARGE SCALE GENOMIC DNA]</scope>
    <source>
        <strain evidence="2">CCM 7043</strain>
    </source>
</reference>
<dbReference type="InterPro" id="IPR005297">
    <property type="entry name" value="Lipoprotein_repeat"/>
</dbReference>
<dbReference type="EMBL" id="JBHUCO010000005">
    <property type="protein sequence ID" value="MFD1516884.1"/>
    <property type="molecule type" value="Genomic_DNA"/>
</dbReference>
<sequence>MTRGREADSFRRSRWWAGAGAVALTATALLVTACSTEDATSPAALAQAPPRVKAMPLPAADGALVGPQPTIDLGTVLVDGEGRTLYEFAGDTENKSACTGVCAQDWRFVPAPSPLPALMPGVMGALGSAARPEGGQQLTIAGHPVYTFAGDVAPGQTNGQGKVVDGSVWSAVSATGTPVQSSPAAAGPVTTSLVGIPY</sequence>
<protein>
    <recommendedName>
        <fullName evidence="3">Lipoprotein with Yx(FWY)xxD motif</fullName>
    </recommendedName>
</protein>
<comment type="caution">
    <text evidence="1">The sequence shown here is derived from an EMBL/GenBank/DDBJ whole genome shotgun (WGS) entry which is preliminary data.</text>
</comment>
<dbReference type="PANTHER" id="PTHR39335">
    <property type="entry name" value="BLL4220 PROTEIN"/>
    <property type="match status" value="1"/>
</dbReference>
<organism evidence="1 2">
    <name type="scientific">Pseudonocardia yunnanensis</name>
    <dbReference type="NCBI Taxonomy" id="58107"/>
    <lineage>
        <taxon>Bacteria</taxon>
        <taxon>Bacillati</taxon>
        <taxon>Actinomycetota</taxon>
        <taxon>Actinomycetes</taxon>
        <taxon>Pseudonocardiales</taxon>
        <taxon>Pseudonocardiaceae</taxon>
        <taxon>Pseudonocardia</taxon>
    </lineage>
</organism>
<accession>A0ABW4ESH7</accession>
<keyword evidence="2" id="KW-1185">Reference proteome</keyword>
<evidence type="ECO:0000313" key="2">
    <source>
        <dbReference type="Proteomes" id="UP001597114"/>
    </source>
</evidence>
<dbReference type="Proteomes" id="UP001597114">
    <property type="component" value="Unassembled WGS sequence"/>
</dbReference>
<dbReference type="PROSITE" id="PS51257">
    <property type="entry name" value="PROKAR_LIPOPROTEIN"/>
    <property type="match status" value="1"/>
</dbReference>
<proteinExistence type="predicted"/>
<dbReference type="Pfam" id="PF03640">
    <property type="entry name" value="Lipoprotein_15"/>
    <property type="match status" value="2"/>
</dbReference>
<dbReference type="RefSeq" id="WP_344725760.1">
    <property type="nucleotide sequence ID" value="NZ_BAAAUS010000034.1"/>
</dbReference>